<protein>
    <submittedName>
        <fullName evidence="1">Uncharacterized protein</fullName>
    </submittedName>
</protein>
<gene>
    <name evidence="1" type="ORF">AVDCRST_MAG28-256</name>
</gene>
<dbReference type="AlphaFoldDB" id="A0A6J4QCI9"/>
<accession>A0A6J4QCI9</accession>
<organism evidence="1">
    <name type="scientific">uncultured Rubrobacteraceae bacterium</name>
    <dbReference type="NCBI Taxonomy" id="349277"/>
    <lineage>
        <taxon>Bacteria</taxon>
        <taxon>Bacillati</taxon>
        <taxon>Actinomycetota</taxon>
        <taxon>Rubrobacteria</taxon>
        <taxon>Rubrobacterales</taxon>
        <taxon>Rubrobacteraceae</taxon>
        <taxon>environmental samples</taxon>
    </lineage>
</organism>
<sequence>MGRKLPSPRNRVGESLHFPAYSLAVGNQPAAFYFSKE</sequence>
<proteinExistence type="predicted"/>
<name>A0A6J4QCI9_9ACTN</name>
<evidence type="ECO:0000313" key="1">
    <source>
        <dbReference type="EMBL" id="CAA9441114.1"/>
    </source>
</evidence>
<reference evidence="1" key="1">
    <citation type="submission" date="2020-02" db="EMBL/GenBank/DDBJ databases">
        <authorList>
            <person name="Meier V. D."/>
        </authorList>
    </citation>
    <scope>NUCLEOTIDE SEQUENCE</scope>
    <source>
        <strain evidence="1">AVDCRST_MAG28</strain>
    </source>
</reference>
<dbReference type="EMBL" id="CADCVE010000009">
    <property type="protein sequence ID" value="CAA9441114.1"/>
    <property type="molecule type" value="Genomic_DNA"/>
</dbReference>